<dbReference type="EMBL" id="FOXA01000002">
    <property type="protein sequence ID" value="SFP05409.1"/>
    <property type="molecule type" value="Genomic_DNA"/>
</dbReference>
<name>A0A1I5M793_9RHOB</name>
<protein>
    <submittedName>
        <fullName evidence="2">Uncharacterized protein</fullName>
    </submittedName>
</protein>
<dbReference type="AlphaFoldDB" id="A0A1I5M793"/>
<sequence length="146" mass="16048">MIRYTLKCRDDHVFESWFQSASAYDALRSAGHVACPECGGTEVEKSLMAPQVQASRKKAQASEQKAPSLREPASPAEKALAELKKKVESNSEYVGMKFAAEARKMHEGGAPERSIYGEARIDEAKKLIEDGIPVAPLPFRPARKSN</sequence>
<dbReference type="RefSeq" id="WP_093418161.1">
    <property type="nucleotide sequence ID" value="NZ_FOXA01000002.1"/>
</dbReference>
<dbReference type="STRING" id="441119.SAMN04488047_102131"/>
<dbReference type="Pfam" id="PF06676">
    <property type="entry name" value="DUF1178"/>
    <property type="match status" value="1"/>
</dbReference>
<proteinExistence type="predicted"/>
<dbReference type="InterPro" id="IPR009562">
    <property type="entry name" value="DUF1178"/>
</dbReference>
<accession>A0A1I5M793</accession>
<evidence type="ECO:0000313" key="2">
    <source>
        <dbReference type="EMBL" id="SFP05409.1"/>
    </source>
</evidence>
<gene>
    <name evidence="2" type="ORF">SAMN04488047_102131</name>
</gene>
<dbReference type="PIRSF" id="PIRSF032131">
    <property type="entry name" value="UCP032131"/>
    <property type="match status" value="1"/>
</dbReference>
<feature type="region of interest" description="Disordered" evidence="1">
    <location>
        <begin position="49"/>
        <end position="78"/>
    </location>
</feature>
<dbReference type="Proteomes" id="UP000199356">
    <property type="component" value="Unassembled WGS sequence"/>
</dbReference>
<evidence type="ECO:0000256" key="1">
    <source>
        <dbReference type="SAM" id="MobiDB-lite"/>
    </source>
</evidence>
<evidence type="ECO:0000313" key="3">
    <source>
        <dbReference type="Proteomes" id="UP000199356"/>
    </source>
</evidence>
<keyword evidence="3" id="KW-1185">Reference proteome</keyword>
<organism evidence="2 3">
    <name type="scientific">Tranquillimonas alkanivorans</name>
    <dbReference type="NCBI Taxonomy" id="441119"/>
    <lineage>
        <taxon>Bacteria</taxon>
        <taxon>Pseudomonadati</taxon>
        <taxon>Pseudomonadota</taxon>
        <taxon>Alphaproteobacteria</taxon>
        <taxon>Rhodobacterales</taxon>
        <taxon>Roseobacteraceae</taxon>
        <taxon>Tranquillimonas</taxon>
    </lineage>
</organism>
<reference evidence="2 3" key="1">
    <citation type="submission" date="2016-10" db="EMBL/GenBank/DDBJ databases">
        <authorList>
            <person name="de Groot N.N."/>
        </authorList>
    </citation>
    <scope>NUCLEOTIDE SEQUENCE [LARGE SCALE GENOMIC DNA]</scope>
    <source>
        <strain evidence="2 3">DSM 19547</strain>
    </source>
</reference>
<dbReference type="OrthoDB" id="9799894at2"/>